<evidence type="ECO:0000313" key="2">
    <source>
        <dbReference type="EMBL" id="GMF40275.1"/>
    </source>
</evidence>
<dbReference type="Proteomes" id="UP001165121">
    <property type="component" value="Unassembled WGS sequence"/>
</dbReference>
<proteinExistence type="predicted"/>
<evidence type="ECO:0000256" key="1">
    <source>
        <dbReference type="SAM" id="MobiDB-lite"/>
    </source>
</evidence>
<gene>
    <name evidence="2" type="ORF">Pfra01_001229300</name>
</gene>
<feature type="compositionally biased region" description="Acidic residues" evidence="1">
    <location>
        <begin position="76"/>
        <end position="96"/>
    </location>
</feature>
<dbReference type="AlphaFoldDB" id="A0A9W6XKI1"/>
<reference evidence="2" key="1">
    <citation type="submission" date="2023-04" db="EMBL/GenBank/DDBJ databases">
        <title>Phytophthora fragariaefolia NBRC 109709.</title>
        <authorList>
            <person name="Ichikawa N."/>
            <person name="Sato H."/>
            <person name="Tonouchi N."/>
        </authorList>
    </citation>
    <scope>NUCLEOTIDE SEQUENCE</scope>
    <source>
        <strain evidence="2">NBRC 109709</strain>
    </source>
</reference>
<accession>A0A9W6XKI1</accession>
<keyword evidence="3" id="KW-1185">Reference proteome</keyword>
<feature type="region of interest" description="Disordered" evidence="1">
    <location>
        <begin position="70"/>
        <end position="142"/>
    </location>
</feature>
<protein>
    <submittedName>
        <fullName evidence="2">Unnamed protein product</fullName>
    </submittedName>
</protein>
<feature type="compositionally biased region" description="Basic and acidic residues" evidence="1">
    <location>
        <begin position="113"/>
        <end position="126"/>
    </location>
</feature>
<organism evidence="2 3">
    <name type="scientific">Phytophthora fragariaefolia</name>
    <dbReference type="NCBI Taxonomy" id="1490495"/>
    <lineage>
        <taxon>Eukaryota</taxon>
        <taxon>Sar</taxon>
        <taxon>Stramenopiles</taxon>
        <taxon>Oomycota</taxon>
        <taxon>Peronosporomycetes</taxon>
        <taxon>Peronosporales</taxon>
        <taxon>Peronosporaceae</taxon>
        <taxon>Phytophthora</taxon>
    </lineage>
</organism>
<evidence type="ECO:0000313" key="3">
    <source>
        <dbReference type="Proteomes" id="UP001165121"/>
    </source>
</evidence>
<dbReference type="EMBL" id="BSXT01001235">
    <property type="protein sequence ID" value="GMF40275.1"/>
    <property type="molecule type" value="Genomic_DNA"/>
</dbReference>
<name>A0A9W6XKI1_9STRA</name>
<sequence>MLDMKHVELSINRSIVPNWSSMHRAFGSHAERKFNLPAERCAGGVSTINWRKQQDCTPAAVFYAEELPKLAANAESEGDQDDEDEDDVGNAEEMANDDAKCEIAISPPVTPRRKADEKAKGGHDPSEAGCECYGVTEGKTKM</sequence>
<comment type="caution">
    <text evidence="2">The sequence shown here is derived from an EMBL/GenBank/DDBJ whole genome shotgun (WGS) entry which is preliminary data.</text>
</comment>